<proteinExistence type="predicted"/>
<evidence type="ECO:0000256" key="1">
    <source>
        <dbReference type="ARBA" id="ARBA00022801"/>
    </source>
</evidence>
<dbReference type="GO" id="GO:0016787">
    <property type="term" value="F:hydrolase activity"/>
    <property type="evidence" value="ECO:0007669"/>
    <property type="project" value="UniProtKB-KW"/>
</dbReference>
<sequence>MIFKQYNFTEGKYDLQGDGRLVSDISYKNDSKRNKLDLYLPSIKKDKYPIVIFIHGGGFIKSDKTHHLSEILNVLQDGYAVVSLNYRLNDEVVYPENLEDCVDAINFLSQHSLDWHIDTQRIVLWGETHGGLLASQIGIQRHLSAFYRIVGVVSFYAPINLYEFHQVQINTGQLMKIGDQSADQLSFGEDNEDKLLKLLQSYDPLSDIDGTQPPFYLLHGEKDSFVPPAFSQRFADTLTRNGVPIILNFVPNGTHGIDFYDHEVYNIPIRKFINNCFIRS</sequence>
<dbReference type="InterPro" id="IPR050300">
    <property type="entry name" value="GDXG_lipolytic_enzyme"/>
</dbReference>
<dbReference type="MEROPS" id="S09.A82"/>
<comment type="caution">
    <text evidence="3">The sequence shown here is derived from an EMBL/GenBank/DDBJ whole genome shotgun (WGS) entry which is preliminary data.</text>
</comment>
<dbReference type="RefSeq" id="WP_007744602.1">
    <property type="nucleotide sequence ID" value="NZ_CM001398.1"/>
</dbReference>
<evidence type="ECO:0000313" key="4">
    <source>
        <dbReference type="Proteomes" id="UP000004959"/>
    </source>
</evidence>
<protein>
    <recommendedName>
        <fullName evidence="2">BD-FAE-like domain-containing protein</fullName>
    </recommendedName>
</protein>
<dbReference type="PATRIC" id="fig|1045004.4.peg.248"/>
<organism evidence="3 4">
    <name type="scientific">Oenococcus kitaharae DSM 17330</name>
    <dbReference type="NCBI Taxonomy" id="1045004"/>
    <lineage>
        <taxon>Bacteria</taxon>
        <taxon>Bacillati</taxon>
        <taxon>Bacillota</taxon>
        <taxon>Bacilli</taxon>
        <taxon>Lactobacillales</taxon>
        <taxon>Lactobacillaceae</taxon>
        <taxon>Oenococcus</taxon>
    </lineage>
</organism>
<evidence type="ECO:0000259" key="2">
    <source>
        <dbReference type="Pfam" id="PF20434"/>
    </source>
</evidence>
<dbReference type="EMBL" id="AFVZ01000001">
    <property type="protein sequence ID" value="EHN58371.1"/>
    <property type="molecule type" value="Genomic_DNA"/>
</dbReference>
<keyword evidence="4" id="KW-1185">Reference proteome</keyword>
<dbReference type="PANTHER" id="PTHR48081:SF13">
    <property type="entry name" value="ALPHA_BETA HYDROLASE"/>
    <property type="match status" value="1"/>
</dbReference>
<dbReference type="HOGENOM" id="CLU_012494_4_0_9"/>
<reference evidence="3 4" key="1">
    <citation type="journal article" date="2012" name="PLoS ONE">
        <title>Functional divergence in the genus oenococcus as predicted by genome sequencing of the newly-described species, Oenococcus kitaharae.</title>
        <authorList>
            <person name="Borneman A.R."/>
            <person name="McCarthy J.M."/>
            <person name="Chambers P.J."/>
            <person name="Bartowsky E.J."/>
        </authorList>
    </citation>
    <scope>NUCLEOTIDE SEQUENCE [LARGE SCALE GENOMIC DNA]</scope>
    <source>
        <strain evidence="4">DSM17330</strain>
    </source>
</reference>
<dbReference type="PANTHER" id="PTHR48081">
    <property type="entry name" value="AB HYDROLASE SUPERFAMILY PROTEIN C4A8.06C"/>
    <property type="match status" value="1"/>
</dbReference>
<gene>
    <name evidence="3" type="ORF">OKIT_0246</name>
</gene>
<dbReference type="STRING" id="336988.NT96_04425"/>
<accession>G9WIS2</accession>
<dbReference type="AlphaFoldDB" id="G9WIS2"/>
<feature type="domain" description="BD-FAE-like" evidence="2">
    <location>
        <begin position="36"/>
        <end position="238"/>
    </location>
</feature>
<dbReference type="SUPFAM" id="SSF53474">
    <property type="entry name" value="alpha/beta-Hydrolases"/>
    <property type="match status" value="1"/>
</dbReference>
<dbReference type="eggNOG" id="COG0657">
    <property type="taxonomic scope" value="Bacteria"/>
</dbReference>
<dbReference type="OrthoDB" id="9815425at2"/>
<dbReference type="InterPro" id="IPR049492">
    <property type="entry name" value="BD-FAE-like_dom"/>
</dbReference>
<evidence type="ECO:0000313" key="3">
    <source>
        <dbReference type="EMBL" id="EHN58371.1"/>
    </source>
</evidence>
<dbReference type="Proteomes" id="UP000004959">
    <property type="component" value="Chromosome"/>
</dbReference>
<name>G9WIS2_9LACO</name>
<dbReference type="Gene3D" id="3.40.50.1820">
    <property type="entry name" value="alpha/beta hydrolase"/>
    <property type="match status" value="1"/>
</dbReference>
<dbReference type="Pfam" id="PF20434">
    <property type="entry name" value="BD-FAE"/>
    <property type="match status" value="1"/>
</dbReference>
<dbReference type="InterPro" id="IPR029058">
    <property type="entry name" value="AB_hydrolase_fold"/>
</dbReference>
<keyword evidence="1" id="KW-0378">Hydrolase</keyword>